<dbReference type="Proteomes" id="UP000053758">
    <property type="component" value="Unassembled WGS sequence"/>
</dbReference>
<dbReference type="AlphaFoldDB" id="A0A081CCG9"/>
<gene>
    <name evidence="1" type="ORF">PAN0_005d2578</name>
</gene>
<dbReference type="GeneID" id="26303528"/>
<dbReference type="OrthoDB" id="2556734at2759"/>
<dbReference type="RefSeq" id="XP_014657305.1">
    <property type="nucleotide sequence ID" value="XM_014801819.1"/>
</dbReference>
<dbReference type="EMBL" id="DF830072">
    <property type="protein sequence ID" value="GAK64365.1"/>
    <property type="molecule type" value="Genomic_DNA"/>
</dbReference>
<sequence>MTQFAARKAFTDSGITLDPSPDRILARLPGASDAARRSGTQERRALQPVLVPQSNAAVDYAIDDYRHLNDKRDARELKRALLQAFEAPHATISVLQAENTILHAQQERIRRSTKKVLDLPTDVLDAIVSFDTINDDDSYSGIFWDKVPAATSSCVRL</sequence>
<dbReference type="HOGENOM" id="CLU_1677629_0_0_1"/>
<evidence type="ECO:0000313" key="2">
    <source>
        <dbReference type="Proteomes" id="UP000053758"/>
    </source>
</evidence>
<evidence type="ECO:0000313" key="1">
    <source>
        <dbReference type="EMBL" id="GAK64365.1"/>
    </source>
</evidence>
<reference evidence="2" key="1">
    <citation type="journal article" date="2014" name="Genome Announc.">
        <title>Draft Genome Sequence of the Yeast Pseudozyma antarctica Type Strain JCM10317, a Producer of the Glycolipid Biosurfactants, Mannosylerythritol Lipids.</title>
        <authorList>
            <person name="Saika A."/>
            <person name="Koike H."/>
            <person name="Hori T."/>
            <person name="Fukuoka T."/>
            <person name="Sato S."/>
            <person name="Habe H."/>
            <person name="Kitamoto D."/>
            <person name="Morita T."/>
        </authorList>
    </citation>
    <scope>NUCLEOTIDE SEQUENCE [LARGE SCALE GENOMIC DNA]</scope>
    <source>
        <strain evidence="2">JCM 10317</strain>
    </source>
</reference>
<proteinExistence type="predicted"/>
<organism evidence="1 2">
    <name type="scientific">Pseudozyma antarctica</name>
    <name type="common">Yeast</name>
    <name type="synonym">Candida antarctica</name>
    <dbReference type="NCBI Taxonomy" id="84753"/>
    <lineage>
        <taxon>Eukaryota</taxon>
        <taxon>Fungi</taxon>
        <taxon>Dikarya</taxon>
        <taxon>Basidiomycota</taxon>
        <taxon>Ustilaginomycotina</taxon>
        <taxon>Ustilaginomycetes</taxon>
        <taxon>Ustilaginales</taxon>
        <taxon>Ustilaginaceae</taxon>
        <taxon>Moesziomyces</taxon>
    </lineage>
</organism>
<name>A0A081CCG9_PSEA2</name>
<protein>
    <submittedName>
        <fullName evidence="1">Uncharacterized protein</fullName>
    </submittedName>
</protein>
<keyword evidence="2" id="KW-1185">Reference proteome</keyword>
<accession>A0A081CCG9</accession>